<sequence>MSKKESLVKWKTVETFTPGFPDGVIFIKEDTPVEFPLAMVVFPVGRPELGTERQRKRAKLIAAAPELLEALQEMLERFDNNDQSIYSFADKEIKAAKAAIKKALE</sequence>
<dbReference type="RefSeq" id="WP_021645567.1">
    <property type="nucleotide sequence ID" value="NZ_KE993110.1"/>
</dbReference>
<name>U2DU76_9BACE</name>
<organism evidence="1 2">
    <name type="scientific">Bacteroides pyogenes F0041</name>
    <dbReference type="NCBI Taxonomy" id="1321819"/>
    <lineage>
        <taxon>Bacteria</taxon>
        <taxon>Pseudomonadati</taxon>
        <taxon>Bacteroidota</taxon>
        <taxon>Bacteroidia</taxon>
        <taxon>Bacteroidales</taxon>
        <taxon>Bacteroidaceae</taxon>
        <taxon>Bacteroides</taxon>
    </lineage>
</organism>
<accession>U2DU76</accession>
<dbReference type="Proteomes" id="UP000016496">
    <property type="component" value="Unassembled WGS sequence"/>
</dbReference>
<dbReference type="PATRIC" id="fig|1321819.3.peg.1907"/>
<dbReference type="HOGENOM" id="CLU_2231093_0_0_10"/>
<gene>
    <name evidence="1" type="ORF">HMPREF1981_02069</name>
</gene>
<evidence type="ECO:0000313" key="1">
    <source>
        <dbReference type="EMBL" id="ERI85182.1"/>
    </source>
</evidence>
<dbReference type="OrthoDB" id="9965160at2"/>
<reference evidence="1 2" key="1">
    <citation type="submission" date="2013-08" db="EMBL/GenBank/DDBJ databases">
        <authorList>
            <person name="Weinstock G."/>
            <person name="Sodergren E."/>
            <person name="Wylie T."/>
            <person name="Fulton L."/>
            <person name="Fulton R."/>
            <person name="Fronick C."/>
            <person name="O'Laughlin M."/>
            <person name="Godfrey J."/>
            <person name="Miner T."/>
            <person name="Herter B."/>
            <person name="Appelbaum E."/>
            <person name="Cordes M."/>
            <person name="Lek S."/>
            <person name="Wollam A."/>
            <person name="Pepin K.H."/>
            <person name="Palsikar V.B."/>
            <person name="Mitreva M."/>
            <person name="Wilson R.K."/>
        </authorList>
    </citation>
    <scope>NUCLEOTIDE SEQUENCE [LARGE SCALE GENOMIC DNA]</scope>
    <source>
        <strain evidence="1 2">F0041</strain>
    </source>
</reference>
<proteinExistence type="predicted"/>
<comment type="caution">
    <text evidence="1">The sequence shown here is derived from an EMBL/GenBank/DDBJ whole genome shotgun (WGS) entry which is preliminary data.</text>
</comment>
<dbReference type="AlphaFoldDB" id="U2DU76"/>
<dbReference type="EMBL" id="AWSV01000108">
    <property type="protein sequence ID" value="ERI85182.1"/>
    <property type="molecule type" value="Genomic_DNA"/>
</dbReference>
<protein>
    <submittedName>
        <fullName evidence="1">Uncharacterized protein</fullName>
    </submittedName>
</protein>
<evidence type="ECO:0000313" key="2">
    <source>
        <dbReference type="Proteomes" id="UP000016496"/>
    </source>
</evidence>